<protein>
    <submittedName>
        <fullName evidence="1">Uncharacterized protein</fullName>
    </submittedName>
</protein>
<dbReference type="Proteomes" id="UP001317629">
    <property type="component" value="Chromosome"/>
</dbReference>
<name>A0ABN6VE83_9HYPH</name>
<evidence type="ECO:0000313" key="1">
    <source>
        <dbReference type="EMBL" id="BDV33906.1"/>
    </source>
</evidence>
<reference evidence="1 2" key="1">
    <citation type="journal article" date="2023" name="Int. J. Syst. Evol. Microbiol.">
        <title>Methylocystis iwaonis sp. nov., a type II methane-oxidizing bacterium from surface soil of a rice paddy field in Japan, and emended description of the genus Methylocystis (ex Whittenbury et al. 1970) Bowman et al. 1993.</title>
        <authorList>
            <person name="Kaise H."/>
            <person name="Sawadogo J.B."/>
            <person name="Alam M.S."/>
            <person name="Ueno C."/>
            <person name="Dianou D."/>
            <person name="Shinjo R."/>
            <person name="Asakawa S."/>
        </authorList>
    </citation>
    <scope>NUCLEOTIDE SEQUENCE [LARGE SCALE GENOMIC DNA]</scope>
    <source>
        <strain evidence="1 2">SS37A-Re</strain>
    </source>
</reference>
<sequence length="617" mass="65592">MPRIGCKIPIPTGGTPPGSLVPTSPIPLPAPIQAEIDKLGQAASRKVEKLGGDTLTTVKESSGDTIRALQKAGGDTIATVQKAGDDSIKTIYKAAGDATATYVKAWRDIGEQGKRSFKDIVDAGQAVVHFVENENNAHAMTFSNAEKRMREGKVIDSMWGLATEPAKSGEENFAKATQESEVVNAAAATAAAAYGGPAGAAAYAAWSTYRRTGNADMAIRAGILAAVTAQTGSSIAKMPSGTTDEIIKKAALSGAAGGISVAAAGGDEQAIKDGFLKSAGAVLIQGGSDKLKAYSPEAKEVYETARCISARDLACMSGTLWARDVEGKILYDENGKPRIDPDKLKEYTAKAKDAYDAVQCISARDVDCISNTTWARDVKGKILYDENGKPRIDTGDIDPKQYVGKWSGLDPKSAEGVENALITQGSKLPKMEAIPVLKNKWVLTWALGQDAEIEYKKPTVVLSYIGDTQPYVSAAQYSLPTSPAPVDNTSLEGASVFSGVTVAYYVKRRDGTKISDVLQQRSIPYTPIYYVAPGHEGTLSNALRCGPDTPVKALKEVAFALMDEGVELKYIETQNDIRPRQILIVNSLNPDFSPMTSPSLTRNQIAALSECPSWLQN</sequence>
<evidence type="ECO:0000313" key="2">
    <source>
        <dbReference type="Proteomes" id="UP001317629"/>
    </source>
</evidence>
<accession>A0ABN6VE83</accession>
<proteinExistence type="predicted"/>
<gene>
    <name evidence="1" type="ORF">SS37A_14350</name>
</gene>
<keyword evidence="2" id="KW-1185">Reference proteome</keyword>
<dbReference type="EMBL" id="AP027142">
    <property type="protein sequence ID" value="BDV33906.1"/>
    <property type="molecule type" value="Genomic_DNA"/>
</dbReference>
<organism evidence="1 2">
    <name type="scientific">Methylocystis iwaonis</name>
    <dbReference type="NCBI Taxonomy" id="2885079"/>
    <lineage>
        <taxon>Bacteria</taxon>
        <taxon>Pseudomonadati</taxon>
        <taxon>Pseudomonadota</taxon>
        <taxon>Alphaproteobacteria</taxon>
        <taxon>Hyphomicrobiales</taxon>
        <taxon>Methylocystaceae</taxon>
        <taxon>Methylocystis</taxon>
    </lineage>
</organism>